<name>A0A7W0BZ02_9BACL</name>
<gene>
    <name evidence="1" type="ORF">HNR31_003041</name>
</gene>
<proteinExistence type="predicted"/>
<dbReference type="RefSeq" id="WP_181556973.1">
    <property type="nucleotide sequence ID" value="NZ_JACDUT010000010.1"/>
</dbReference>
<dbReference type="EMBL" id="JACDUT010000010">
    <property type="protein sequence ID" value="MBA2876246.1"/>
    <property type="molecule type" value="Genomic_DNA"/>
</dbReference>
<reference evidence="1 2" key="1">
    <citation type="submission" date="2020-07" db="EMBL/GenBank/DDBJ databases">
        <title>Genomic Encyclopedia of Type Strains, Phase IV (KMG-IV): sequencing the most valuable type-strain genomes for metagenomic binning, comparative biology and taxonomic classification.</title>
        <authorList>
            <person name="Goeker M."/>
        </authorList>
    </citation>
    <scope>NUCLEOTIDE SEQUENCE [LARGE SCALE GENOMIC DNA]</scope>
    <source>
        <strain evidence="1 2">DSM 15730</strain>
    </source>
</reference>
<dbReference type="Proteomes" id="UP000523087">
    <property type="component" value="Unassembled WGS sequence"/>
</dbReference>
<comment type="caution">
    <text evidence="1">The sequence shown here is derived from an EMBL/GenBank/DDBJ whole genome shotgun (WGS) entry which is preliminary data.</text>
</comment>
<keyword evidence="2" id="KW-1185">Reference proteome</keyword>
<dbReference type="AlphaFoldDB" id="A0A7W0BZ02"/>
<evidence type="ECO:0000313" key="2">
    <source>
        <dbReference type="Proteomes" id="UP000523087"/>
    </source>
</evidence>
<evidence type="ECO:0000313" key="1">
    <source>
        <dbReference type="EMBL" id="MBA2876246.1"/>
    </source>
</evidence>
<protein>
    <submittedName>
        <fullName evidence="1">Uncharacterized protein</fullName>
    </submittedName>
</protein>
<sequence>MAKRHKSEVIAISAEKYRERYYLYRVYEKDGNFTLIEVNNPLRFDEKAIDVQYEINPFRSEKSEKWSIIEYMESTN</sequence>
<accession>A0A7W0BZ02</accession>
<organism evidence="1 2">
    <name type="scientific">Thermaerobacillus caldiproteolyticus</name>
    <dbReference type="NCBI Taxonomy" id="247480"/>
    <lineage>
        <taxon>Bacteria</taxon>
        <taxon>Bacillati</taxon>
        <taxon>Bacillota</taxon>
        <taxon>Bacilli</taxon>
        <taxon>Bacillales</taxon>
        <taxon>Anoxybacillaceae</taxon>
        <taxon>Thermaerobacillus</taxon>
    </lineage>
</organism>